<dbReference type="Gene3D" id="3.30.360.10">
    <property type="entry name" value="Dihydrodipicolinate Reductase, domain 2"/>
    <property type="match status" value="1"/>
</dbReference>
<protein>
    <submittedName>
        <fullName evidence="4">1,5-anhydro-D-fructose reductase</fullName>
        <ecNumber evidence="4">1.1.1.292</ecNumber>
    </submittedName>
</protein>
<dbReference type="GO" id="GO:0033712">
    <property type="term" value="F:1,5-anhydro-D-fructose reductase (1,5-anhydro-D-mannitol-forming) activity"/>
    <property type="evidence" value="ECO:0007669"/>
    <property type="project" value="UniProtKB-EC"/>
</dbReference>
<dbReference type="Pfam" id="PF01408">
    <property type="entry name" value="GFO_IDH_MocA"/>
    <property type="match status" value="1"/>
</dbReference>
<dbReference type="GO" id="GO:0000166">
    <property type="term" value="F:nucleotide binding"/>
    <property type="evidence" value="ECO:0007669"/>
    <property type="project" value="InterPro"/>
</dbReference>
<dbReference type="PANTHER" id="PTHR43818:SF11">
    <property type="entry name" value="BCDNA.GH03377"/>
    <property type="match status" value="1"/>
</dbReference>
<dbReference type="InterPro" id="IPR050463">
    <property type="entry name" value="Gfo/Idh/MocA_oxidrdct_glycsds"/>
</dbReference>
<feature type="domain" description="GFO/IDH/MocA-like oxidoreductase" evidence="3">
    <location>
        <begin position="133"/>
        <end position="255"/>
    </location>
</feature>
<proteinExistence type="predicted"/>
<dbReference type="SUPFAM" id="SSF51735">
    <property type="entry name" value="NAD(P)-binding Rossmann-fold domains"/>
    <property type="match status" value="1"/>
</dbReference>
<name>A0A174KSU5_9FIRM</name>
<accession>A0A174KSU5</accession>
<dbReference type="EC" id="1.1.1.292" evidence="4"/>
<dbReference type="InterPro" id="IPR000683">
    <property type="entry name" value="Gfo/Idh/MocA-like_OxRdtase_N"/>
</dbReference>
<dbReference type="InterPro" id="IPR036291">
    <property type="entry name" value="NAD(P)-bd_dom_sf"/>
</dbReference>
<sequence length="353" mass="39174">MGRKVNWGIIAAGGIARRRTLPAMKDVPNAVITGIMDKNQNVLDEISEEYKITDTYTEEQELLNNPQIEAVYVASPVCFHKKQALEVLHAGKSLLLEKPLAMNEEDAREIVQTALKKGQTAGVAMVMKHHPAHRKMKKLIESGVIGDIVSCRAQLNCWFPDMEGNWRQKKATAGGGALVDMGTHCIDILKYLLDDHVEWVFGDIGTRTFSYEVDDSADCILHMKKGATCYIDVHFNIPDEADKGMLEIYGTKGSLLASGTIGQDGQGEVYLNQCATEGYDSNQKRKEDGLGQKVDYERENIYGRQIEEFSKAIEEGLTVSTSFEDAFETVKIIDALYKSSKESSVSIIGEIKI</sequence>
<dbReference type="EMBL" id="CZBA01000002">
    <property type="protein sequence ID" value="CUP15103.1"/>
    <property type="molecule type" value="Genomic_DNA"/>
</dbReference>
<gene>
    <name evidence="4" type="primary">afr</name>
    <name evidence="4" type="ORF">ERS852533_00459</name>
</gene>
<feature type="domain" description="Gfo/Idh/MocA-like oxidoreductase N-terminal" evidence="2">
    <location>
        <begin position="6"/>
        <end position="123"/>
    </location>
</feature>
<dbReference type="SUPFAM" id="SSF55347">
    <property type="entry name" value="Glyceraldehyde-3-phosphate dehydrogenase-like, C-terminal domain"/>
    <property type="match status" value="1"/>
</dbReference>
<evidence type="ECO:0000259" key="2">
    <source>
        <dbReference type="Pfam" id="PF01408"/>
    </source>
</evidence>
<evidence type="ECO:0000313" key="5">
    <source>
        <dbReference type="Proteomes" id="UP000095413"/>
    </source>
</evidence>
<dbReference type="Proteomes" id="UP000095413">
    <property type="component" value="Unassembled WGS sequence"/>
</dbReference>
<organism evidence="4 5">
    <name type="scientific">Blautia obeum</name>
    <dbReference type="NCBI Taxonomy" id="40520"/>
    <lineage>
        <taxon>Bacteria</taxon>
        <taxon>Bacillati</taxon>
        <taxon>Bacillota</taxon>
        <taxon>Clostridia</taxon>
        <taxon>Lachnospirales</taxon>
        <taxon>Lachnospiraceae</taxon>
        <taxon>Blautia</taxon>
    </lineage>
</organism>
<evidence type="ECO:0000256" key="1">
    <source>
        <dbReference type="ARBA" id="ARBA00023002"/>
    </source>
</evidence>
<evidence type="ECO:0000313" key="4">
    <source>
        <dbReference type="EMBL" id="CUP15103.1"/>
    </source>
</evidence>
<dbReference type="PANTHER" id="PTHR43818">
    <property type="entry name" value="BCDNA.GH03377"/>
    <property type="match status" value="1"/>
</dbReference>
<reference evidence="4 5" key="1">
    <citation type="submission" date="2015-09" db="EMBL/GenBank/DDBJ databases">
        <authorList>
            <consortium name="Pathogen Informatics"/>
        </authorList>
    </citation>
    <scope>NUCLEOTIDE SEQUENCE [LARGE SCALE GENOMIC DNA]</scope>
    <source>
        <strain evidence="4 5">2789STDY5834921</strain>
    </source>
</reference>
<dbReference type="InterPro" id="IPR055170">
    <property type="entry name" value="GFO_IDH_MocA-like_dom"/>
</dbReference>
<dbReference type="RefSeq" id="WP_055055353.1">
    <property type="nucleotide sequence ID" value="NZ_CZBA01000002.1"/>
</dbReference>
<dbReference type="Pfam" id="PF22725">
    <property type="entry name" value="GFO_IDH_MocA_C3"/>
    <property type="match status" value="1"/>
</dbReference>
<evidence type="ECO:0000259" key="3">
    <source>
        <dbReference type="Pfam" id="PF22725"/>
    </source>
</evidence>
<dbReference type="Gene3D" id="3.40.50.720">
    <property type="entry name" value="NAD(P)-binding Rossmann-like Domain"/>
    <property type="match status" value="1"/>
</dbReference>
<dbReference type="AlphaFoldDB" id="A0A174KSU5"/>
<keyword evidence="1 4" id="KW-0560">Oxidoreductase</keyword>
<dbReference type="OrthoDB" id="9781966at2"/>